<feature type="region of interest" description="Disordered" evidence="2">
    <location>
        <begin position="332"/>
        <end position="372"/>
    </location>
</feature>
<feature type="domain" description="PPE" evidence="3">
    <location>
        <begin position="10"/>
        <end position="166"/>
    </location>
</feature>
<feature type="compositionally biased region" description="Polar residues" evidence="2">
    <location>
        <begin position="332"/>
        <end position="349"/>
    </location>
</feature>
<dbReference type="SUPFAM" id="SSF140459">
    <property type="entry name" value="PE/PPE dimer-like"/>
    <property type="match status" value="1"/>
</dbReference>
<protein>
    <submittedName>
        <fullName evidence="4">PPE domain-containing protein</fullName>
    </submittedName>
</protein>
<dbReference type="InterPro" id="IPR038332">
    <property type="entry name" value="PPE_sf"/>
</dbReference>
<dbReference type="Gene3D" id="1.20.1260.20">
    <property type="entry name" value="PPE superfamily"/>
    <property type="match status" value="1"/>
</dbReference>
<evidence type="ECO:0000313" key="4">
    <source>
        <dbReference type="EMBL" id="MBL1073317.1"/>
    </source>
</evidence>
<organism evidence="4 5">
    <name type="scientific">Nocardia acididurans</name>
    <dbReference type="NCBI Taxonomy" id="2802282"/>
    <lineage>
        <taxon>Bacteria</taxon>
        <taxon>Bacillati</taxon>
        <taxon>Actinomycetota</taxon>
        <taxon>Actinomycetes</taxon>
        <taxon>Mycobacteriales</taxon>
        <taxon>Nocardiaceae</taxon>
        <taxon>Nocardia</taxon>
    </lineage>
</organism>
<dbReference type="RefSeq" id="WP_201943153.1">
    <property type="nucleotide sequence ID" value="NZ_JAERRJ010000001.1"/>
</dbReference>
<accession>A0ABS1LY54</accession>
<feature type="compositionally biased region" description="Basic and acidic residues" evidence="2">
    <location>
        <begin position="361"/>
        <end position="372"/>
    </location>
</feature>
<gene>
    <name evidence="4" type="ORF">JK358_02795</name>
</gene>
<keyword evidence="5" id="KW-1185">Reference proteome</keyword>
<evidence type="ECO:0000313" key="5">
    <source>
        <dbReference type="Proteomes" id="UP000602198"/>
    </source>
</evidence>
<name>A0ABS1LY54_9NOCA</name>
<reference evidence="4 5" key="1">
    <citation type="submission" date="2021-01" db="EMBL/GenBank/DDBJ databases">
        <title>WGS of actinomycetes isolated from Thailand.</title>
        <authorList>
            <person name="Thawai C."/>
        </authorList>
    </citation>
    <scope>NUCLEOTIDE SEQUENCE [LARGE SCALE GENOMIC DNA]</scope>
    <source>
        <strain evidence="4 5">LPG 2</strain>
    </source>
</reference>
<dbReference type="EMBL" id="JAERRJ010000001">
    <property type="protein sequence ID" value="MBL1073317.1"/>
    <property type="molecule type" value="Genomic_DNA"/>
</dbReference>
<sequence length="392" mass="37516">MTLGITGVFWLPRMAEINSVSLNAGAHAIPISAASTSWTTLTGAWVDATATVARVMAEVGVGLQGLNGLNVLARLTGFTVWAEQQVVMATALAAKTAANATAYTVASIAMPSLPEIAAVEAARVAAHSTGGALNGTAELAEAAKLAMDIRAALVMETYEAATTALVVTPGTFLMPPPIASGAGSADAASTGSEAFGSTDPVSAALATVTSLASNPSLVSGLSQAAQVAGSVVTTGASSVTSVAGNAISSITSAVNAGGTVSPGAGNAGLTTAAGVGAAALATTAVSYGGGSTVSIGNGGGTLQLPQGWGAGAGAATGGAVLGTVAEPATVAQSANGTAPVRNSGTSPVLGSNRGDDEDETHDGNDFGHATDHFAHGGVIAPAVIGGDPAEGR</sequence>
<dbReference type="InterPro" id="IPR000030">
    <property type="entry name" value="PPE_dom"/>
</dbReference>
<evidence type="ECO:0000256" key="1">
    <source>
        <dbReference type="ARBA" id="ARBA00010652"/>
    </source>
</evidence>
<dbReference type="Pfam" id="PF00823">
    <property type="entry name" value="PPE"/>
    <property type="match status" value="1"/>
</dbReference>
<proteinExistence type="inferred from homology"/>
<comment type="similarity">
    <text evidence="1">Belongs to the mycobacterial PPE family.</text>
</comment>
<evidence type="ECO:0000256" key="2">
    <source>
        <dbReference type="SAM" id="MobiDB-lite"/>
    </source>
</evidence>
<dbReference type="Proteomes" id="UP000602198">
    <property type="component" value="Unassembled WGS sequence"/>
</dbReference>
<comment type="caution">
    <text evidence="4">The sequence shown here is derived from an EMBL/GenBank/DDBJ whole genome shotgun (WGS) entry which is preliminary data.</text>
</comment>
<evidence type="ECO:0000259" key="3">
    <source>
        <dbReference type="Pfam" id="PF00823"/>
    </source>
</evidence>